<gene>
    <name evidence="10" type="ORF">ACFPYJ_22025</name>
</gene>
<evidence type="ECO:0000256" key="3">
    <source>
        <dbReference type="ARBA" id="ARBA00022989"/>
    </source>
</evidence>
<feature type="signal peptide" evidence="6">
    <location>
        <begin position="1"/>
        <end position="31"/>
    </location>
</feature>
<dbReference type="PANTHER" id="PTHR33507">
    <property type="entry name" value="INNER MEMBRANE PROTEIN YBBJ"/>
    <property type="match status" value="1"/>
</dbReference>
<dbReference type="Pfam" id="PF01957">
    <property type="entry name" value="NfeD"/>
    <property type="match status" value="1"/>
</dbReference>
<dbReference type="InterPro" id="IPR029045">
    <property type="entry name" value="ClpP/crotonase-like_dom_sf"/>
</dbReference>
<dbReference type="CDD" id="cd07021">
    <property type="entry name" value="Clp_protease_NfeD_like"/>
    <property type="match status" value="1"/>
</dbReference>
<sequence>MKHGSMKMFRLLLPIAFLLLAVLAVIPPAAAADDTAANSIGSTVYVIRAEQTIESGLQEYLKRAYSEAAEASAQHIILVLNTYGGRVDSAEEIGRIIRTSKIPTTAFVQEKAVSAGTYIALNAKQLVMEPGSTIGAAAVVDGSGDLITNPKTVSFWTEAMKEAAKQNGRDPNFAAAMVNPNFTFDMKELGRTKEKGDILTLSASDAVKVGYADYTASSIDEILDHLALNQPQVVEVKATPVEKIAQFLTLPVVMTLLLIIGIAGVAIELFVPGFGVPGITGIIAFALYFFGHYIIGFAGMEDVILFVVGILLLVSELFIPSFGILAILGSVSLIAGVVLASADPKEAVLSLALALAIAVVVVVIVAKRFQSRGIWNRFILRDQLTTEQGYVSTANKSSYLHRNGRTLTPLRPAGTAQIGDDRVDVVTTGEFIPAGSDITVVRVEGTRVVVQQCKQETK</sequence>
<feature type="transmembrane region" description="Helical" evidence="5">
    <location>
        <begin position="244"/>
        <end position="262"/>
    </location>
</feature>
<evidence type="ECO:0000256" key="1">
    <source>
        <dbReference type="ARBA" id="ARBA00004141"/>
    </source>
</evidence>
<evidence type="ECO:0000313" key="11">
    <source>
        <dbReference type="Proteomes" id="UP001596047"/>
    </source>
</evidence>
<feature type="transmembrane region" description="Helical" evidence="5">
    <location>
        <begin position="294"/>
        <end position="314"/>
    </location>
</feature>
<comment type="subcellular location">
    <subcellularLocation>
        <location evidence="1">Membrane</location>
        <topology evidence="1">Multi-pass membrane protein</topology>
    </subcellularLocation>
</comment>
<keyword evidence="4 5" id="KW-0472">Membrane</keyword>
<feature type="transmembrane region" description="Helical" evidence="5">
    <location>
        <begin position="269"/>
        <end position="288"/>
    </location>
</feature>
<reference evidence="11" key="1">
    <citation type="journal article" date="2019" name="Int. J. Syst. Evol. Microbiol.">
        <title>The Global Catalogue of Microorganisms (GCM) 10K type strain sequencing project: providing services to taxonomists for standard genome sequencing and annotation.</title>
        <authorList>
            <consortium name="The Broad Institute Genomics Platform"/>
            <consortium name="The Broad Institute Genome Sequencing Center for Infectious Disease"/>
            <person name="Wu L."/>
            <person name="Ma J."/>
        </authorList>
    </citation>
    <scope>NUCLEOTIDE SEQUENCE [LARGE SCALE GENOMIC DNA]</scope>
    <source>
        <strain evidence="11">CGMCC 1.3240</strain>
    </source>
</reference>
<proteinExistence type="predicted"/>
<dbReference type="EMBL" id="JBHSOW010000080">
    <property type="protein sequence ID" value="MFC5651745.1"/>
    <property type="molecule type" value="Genomic_DNA"/>
</dbReference>
<feature type="domain" description="NfeD1b N-terminal" evidence="9">
    <location>
        <begin position="43"/>
        <end position="235"/>
    </location>
</feature>
<dbReference type="InterPro" id="IPR002810">
    <property type="entry name" value="NfeD-like_C"/>
</dbReference>
<feature type="domain" description="NfeD integral membrane" evidence="8">
    <location>
        <begin position="253"/>
        <end position="366"/>
    </location>
</feature>
<dbReference type="InterPro" id="IPR052165">
    <property type="entry name" value="Membrane_assoc_protease"/>
</dbReference>
<feature type="domain" description="NfeD-like C-terminal" evidence="7">
    <location>
        <begin position="398"/>
        <end position="451"/>
    </location>
</feature>
<feature type="transmembrane region" description="Helical" evidence="5">
    <location>
        <begin position="347"/>
        <end position="366"/>
    </location>
</feature>
<accession>A0ABW0W5U5</accession>
<keyword evidence="2 5" id="KW-0812">Transmembrane</keyword>
<dbReference type="InterPro" id="IPR056738">
    <property type="entry name" value="NfeD1b_N"/>
</dbReference>
<keyword evidence="11" id="KW-1185">Reference proteome</keyword>
<dbReference type="RefSeq" id="WP_379190374.1">
    <property type="nucleotide sequence ID" value="NZ_JBHSOW010000080.1"/>
</dbReference>
<comment type="caution">
    <text evidence="10">The sequence shown here is derived from an EMBL/GenBank/DDBJ whole genome shotgun (WGS) entry which is preliminary data.</text>
</comment>
<dbReference type="Pfam" id="PF25145">
    <property type="entry name" value="NfeD1b_N"/>
    <property type="match status" value="1"/>
</dbReference>
<evidence type="ECO:0000256" key="2">
    <source>
        <dbReference type="ARBA" id="ARBA00022692"/>
    </source>
</evidence>
<keyword evidence="6" id="KW-0732">Signal</keyword>
<keyword evidence="3 5" id="KW-1133">Transmembrane helix</keyword>
<name>A0ABW0W5U5_9BACL</name>
<dbReference type="Gene3D" id="2.40.50.140">
    <property type="entry name" value="Nucleic acid-binding proteins"/>
    <property type="match status" value="1"/>
</dbReference>
<evidence type="ECO:0000259" key="9">
    <source>
        <dbReference type="Pfam" id="PF25145"/>
    </source>
</evidence>
<protein>
    <submittedName>
        <fullName evidence="10">Nodulation protein NfeD</fullName>
    </submittedName>
</protein>
<dbReference type="Pfam" id="PF24961">
    <property type="entry name" value="NfeD_membrane"/>
    <property type="match status" value="1"/>
</dbReference>
<dbReference type="PANTHER" id="PTHR33507:SF3">
    <property type="entry name" value="INNER MEMBRANE PROTEIN YBBJ"/>
    <property type="match status" value="1"/>
</dbReference>
<evidence type="ECO:0000259" key="7">
    <source>
        <dbReference type="Pfam" id="PF01957"/>
    </source>
</evidence>
<evidence type="ECO:0000256" key="5">
    <source>
        <dbReference type="SAM" id="Phobius"/>
    </source>
</evidence>
<organism evidence="10 11">
    <name type="scientific">Paenibacillus solisilvae</name>
    <dbReference type="NCBI Taxonomy" id="2486751"/>
    <lineage>
        <taxon>Bacteria</taxon>
        <taxon>Bacillati</taxon>
        <taxon>Bacillota</taxon>
        <taxon>Bacilli</taxon>
        <taxon>Bacillales</taxon>
        <taxon>Paenibacillaceae</taxon>
        <taxon>Paenibacillus</taxon>
    </lineage>
</organism>
<dbReference type="Proteomes" id="UP001596047">
    <property type="component" value="Unassembled WGS sequence"/>
</dbReference>
<dbReference type="Gene3D" id="3.90.226.10">
    <property type="entry name" value="2-enoyl-CoA Hydratase, Chain A, domain 1"/>
    <property type="match status" value="1"/>
</dbReference>
<evidence type="ECO:0000313" key="10">
    <source>
        <dbReference type="EMBL" id="MFC5651745.1"/>
    </source>
</evidence>
<feature type="chain" id="PRO_5045142308" evidence="6">
    <location>
        <begin position="32"/>
        <end position="458"/>
    </location>
</feature>
<dbReference type="InterPro" id="IPR012340">
    <property type="entry name" value="NA-bd_OB-fold"/>
</dbReference>
<evidence type="ECO:0000256" key="6">
    <source>
        <dbReference type="SAM" id="SignalP"/>
    </source>
</evidence>
<dbReference type="InterPro" id="IPR056739">
    <property type="entry name" value="NfeD_membrane"/>
</dbReference>
<evidence type="ECO:0000259" key="8">
    <source>
        <dbReference type="Pfam" id="PF24961"/>
    </source>
</evidence>
<evidence type="ECO:0000256" key="4">
    <source>
        <dbReference type="ARBA" id="ARBA00023136"/>
    </source>
</evidence>
<dbReference type="SUPFAM" id="SSF52096">
    <property type="entry name" value="ClpP/crotonase"/>
    <property type="match status" value="1"/>
</dbReference>